<feature type="transmembrane region" description="Helical" evidence="2">
    <location>
        <begin position="156"/>
        <end position="175"/>
    </location>
</feature>
<dbReference type="EMBL" id="JWIY01000002">
    <property type="protein sequence ID" value="KIC77813.1"/>
    <property type="molecule type" value="Genomic_DNA"/>
</dbReference>
<dbReference type="STRING" id="862969.SCI_0230"/>
<dbReference type="PANTHER" id="PTHR36435">
    <property type="entry name" value="SLR1288 PROTEIN"/>
    <property type="match status" value="1"/>
</dbReference>
<keyword evidence="2" id="KW-0812">Transmembrane</keyword>
<sequence>MWKKTIGYYVCIGCICLSHYSGLGLLFHLDFVRSLSDAWYYFWLAIATACHVALLTFVIYKHKEKLIIVKPQFKWSYLGYSVAGFVMNLLWNALATPILPHGQNQNAINEVLQSIRGAALFWGMWIILGILTPIWEELIYRGVVMTALKRFQRFRLDLVVSASLFSMGHIVQFGWSTTDFILYFVPGLILGWVFRKTNRIYYSMATHVAWNSFLALLYTLSQR</sequence>
<feature type="domain" description="CAAX prenyl protease 2/Lysostaphin resistance protein A-like" evidence="3">
    <location>
        <begin position="120"/>
        <end position="212"/>
    </location>
</feature>
<evidence type="ECO:0000313" key="5">
    <source>
        <dbReference type="Proteomes" id="UP000031339"/>
    </source>
</evidence>
<protein>
    <submittedName>
        <fullName evidence="4">CAAX protease</fullName>
    </submittedName>
</protein>
<gene>
    <name evidence="4" type="ORF">RN79_06320</name>
</gene>
<proteinExistence type="inferred from homology"/>
<dbReference type="GO" id="GO:0080120">
    <property type="term" value="P:CAAX-box protein maturation"/>
    <property type="evidence" value="ECO:0007669"/>
    <property type="project" value="UniProtKB-ARBA"/>
</dbReference>
<dbReference type="Proteomes" id="UP000031339">
    <property type="component" value="Unassembled WGS sequence"/>
</dbReference>
<evidence type="ECO:0000256" key="2">
    <source>
        <dbReference type="SAM" id="Phobius"/>
    </source>
</evidence>
<dbReference type="OrthoDB" id="8607342at2"/>
<comment type="caution">
    <text evidence="4">The sequence shown here is derived from an EMBL/GenBank/DDBJ whole genome shotgun (WGS) entry which is preliminary data.</text>
</comment>
<dbReference type="InterPro" id="IPR003675">
    <property type="entry name" value="Rce1/LyrA-like_dom"/>
</dbReference>
<accession>A0A0C1HUN2</accession>
<keyword evidence="2" id="KW-1133">Transmembrane helix</keyword>
<dbReference type="Pfam" id="PF02517">
    <property type="entry name" value="Rce1-like"/>
    <property type="match status" value="1"/>
</dbReference>
<reference evidence="4 5" key="1">
    <citation type="submission" date="2014-12" db="EMBL/GenBank/DDBJ databases">
        <title>Partial genome sequence of Streptococcus constellatus KCOM 1650 (= ChDC B144).</title>
        <authorList>
            <person name="Kook J.-K."/>
            <person name="Park S.-N."/>
            <person name="Lim Y.K."/>
            <person name="Jo E."/>
        </authorList>
    </citation>
    <scope>NUCLEOTIDE SEQUENCE [LARGE SCALE GENOMIC DNA]</scope>
    <source>
        <strain evidence="4 5">KCOM 1650</strain>
    </source>
</reference>
<keyword evidence="4" id="KW-0645">Protease</keyword>
<dbReference type="RefSeq" id="WP_039677461.1">
    <property type="nucleotide sequence ID" value="NZ_JWIY01000002.1"/>
</dbReference>
<name>A0A0C1HUN2_STRCV</name>
<evidence type="ECO:0000256" key="1">
    <source>
        <dbReference type="ARBA" id="ARBA00009067"/>
    </source>
</evidence>
<feature type="transmembrane region" description="Helical" evidence="2">
    <location>
        <begin position="75"/>
        <end position="94"/>
    </location>
</feature>
<dbReference type="GO" id="GO:0006508">
    <property type="term" value="P:proteolysis"/>
    <property type="evidence" value="ECO:0007669"/>
    <property type="project" value="UniProtKB-KW"/>
</dbReference>
<comment type="similarity">
    <text evidence="1">Belongs to the UPF0177 family.</text>
</comment>
<keyword evidence="4" id="KW-0378">Hydrolase</keyword>
<dbReference type="AlphaFoldDB" id="A0A0C1HUN2"/>
<dbReference type="PANTHER" id="PTHR36435:SF1">
    <property type="entry name" value="CAAX AMINO TERMINAL PROTEASE FAMILY PROTEIN"/>
    <property type="match status" value="1"/>
</dbReference>
<feature type="transmembrane region" description="Helical" evidence="2">
    <location>
        <begin position="114"/>
        <end position="135"/>
    </location>
</feature>
<dbReference type="InterPro" id="IPR052710">
    <property type="entry name" value="CAAX_protease"/>
</dbReference>
<dbReference type="eggNOG" id="COG1266">
    <property type="taxonomic scope" value="Bacteria"/>
</dbReference>
<feature type="transmembrane region" description="Helical" evidence="2">
    <location>
        <begin position="7"/>
        <end position="27"/>
    </location>
</feature>
<dbReference type="GO" id="GO:0004175">
    <property type="term" value="F:endopeptidase activity"/>
    <property type="evidence" value="ECO:0007669"/>
    <property type="project" value="UniProtKB-ARBA"/>
</dbReference>
<keyword evidence="2" id="KW-0472">Membrane</keyword>
<organism evidence="4 5">
    <name type="scientific">Streptococcus constellatus</name>
    <dbReference type="NCBI Taxonomy" id="76860"/>
    <lineage>
        <taxon>Bacteria</taxon>
        <taxon>Bacillati</taxon>
        <taxon>Bacillota</taxon>
        <taxon>Bacilli</taxon>
        <taxon>Lactobacillales</taxon>
        <taxon>Streptococcaceae</taxon>
        <taxon>Streptococcus</taxon>
        <taxon>Streptococcus anginosus group</taxon>
    </lineage>
</organism>
<feature type="transmembrane region" description="Helical" evidence="2">
    <location>
        <begin position="39"/>
        <end position="60"/>
    </location>
</feature>
<evidence type="ECO:0000313" key="4">
    <source>
        <dbReference type="EMBL" id="KIC77813.1"/>
    </source>
</evidence>
<evidence type="ECO:0000259" key="3">
    <source>
        <dbReference type="Pfam" id="PF02517"/>
    </source>
</evidence>